<organism evidence="7 8">
    <name type="scientific">Glutinoglossum americanum</name>
    <dbReference type="NCBI Taxonomy" id="1670608"/>
    <lineage>
        <taxon>Eukaryota</taxon>
        <taxon>Fungi</taxon>
        <taxon>Dikarya</taxon>
        <taxon>Ascomycota</taxon>
        <taxon>Pezizomycotina</taxon>
        <taxon>Geoglossomycetes</taxon>
        <taxon>Geoglossales</taxon>
        <taxon>Geoglossaceae</taxon>
        <taxon>Glutinoglossum</taxon>
    </lineage>
</organism>
<dbReference type="Pfam" id="PF14880">
    <property type="entry name" value="COX14"/>
    <property type="match status" value="1"/>
</dbReference>
<name>A0A9P8KUH3_9PEZI</name>
<proteinExistence type="predicted"/>
<dbReference type="Proteomes" id="UP000698800">
    <property type="component" value="Unassembled WGS sequence"/>
</dbReference>
<keyword evidence="2 6" id="KW-0812">Transmembrane</keyword>
<feature type="region of interest" description="Disordered" evidence="5">
    <location>
        <begin position="183"/>
        <end position="264"/>
    </location>
</feature>
<accession>A0A9P8KUH3</accession>
<protein>
    <recommendedName>
        <fullName evidence="9">Cytochrome oxidase c assembly-domain-containing protein</fullName>
    </recommendedName>
</protein>
<feature type="compositionally biased region" description="Low complexity" evidence="5">
    <location>
        <begin position="233"/>
        <end position="258"/>
    </location>
</feature>
<keyword evidence="3 6" id="KW-1133">Transmembrane helix</keyword>
<feature type="region of interest" description="Disordered" evidence="5">
    <location>
        <begin position="1"/>
        <end position="43"/>
    </location>
</feature>
<comment type="subcellular location">
    <subcellularLocation>
        <location evidence="1">Membrane</location>
        <topology evidence="1">Single-pass membrane protein</topology>
    </subcellularLocation>
</comment>
<evidence type="ECO:0000313" key="7">
    <source>
        <dbReference type="EMBL" id="KAH0536196.1"/>
    </source>
</evidence>
<evidence type="ECO:0000256" key="1">
    <source>
        <dbReference type="ARBA" id="ARBA00004167"/>
    </source>
</evidence>
<evidence type="ECO:0000256" key="5">
    <source>
        <dbReference type="SAM" id="MobiDB-lite"/>
    </source>
</evidence>
<gene>
    <name evidence="7" type="ORF">FGG08_006904</name>
</gene>
<dbReference type="EMBL" id="JAGHQL010000226">
    <property type="protein sequence ID" value="KAH0536196.1"/>
    <property type="molecule type" value="Genomic_DNA"/>
</dbReference>
<keyword evidence="4 6" id="KW-0472">Membrane</keyword>
<reference evidence="7" key="1">
    <citation type="submission" date="2021-03" db="EMBL/GenBank/DDBJ databases">
        <title>Comparative genomics and phylogenomic investigation of the class Geoglossomycetes provide insights into ecological specialization and systematics.</title>
        <authorList>
            <person name="Melie T."/>
            <person name="Pirro S."/>
            <person name="Miller A.N."/>
            <person name="Quandt A."/>
        </authorList>
    </citation>
    <scope>NUCLEOTIDE SEQUENCE</scope>
    <source>
        <strain evidence="7">GBOQ0MN5Z8</strain>
    </source>
</reference>
<dbReference type="AlphaFoldDB" id="A0A9P8KUH3"/>
<evidence type="ECO:0000256" key="4">
    <source>
        <dbReference type="ARBA" id="ARBA00023136"/>
    </source>
</evidence>
<evidence type="ECO:0000256" key="2">
    <source>
        <dbReference type="ARBA" id="ARBA00022692"/>
    </source>
</evidence>
<evidence type="ECO:0000256" key="6">
    <source>
        <dbReference type="SAM" id="Phobius"/>
    </source>
</evidence>
<dbReference type="OrthoDB" id="4205486at2759"/>
<sequence length="264" mass="28787">MPRSAADATRFTATAPHAHSKSSRIPSASPTMPSPPNRQETPQQKVARLRAAALKAKEGNISAFDKVVVRGRVWADRAHRFVTLSLVGLTGLSAIYATVAITDMLLHNRRKKREYFAQQSHLLSVSIADAAAAEALGTATEPQIALLKREREHAAYLEELERQKNPGVVERTKEWLFSGLKRDEGEEAGSKDGTPAGEGMAYDRVLAQVQALNAEQETEKEEGRMLDRPGEASSPSPSSTPSLQSEPSSSSSSRSWTSWLGTRR</sequence>
<evidence type="ECO:0000256" key="3">
    <source>
        <dbReference type="ARBA" id="ARBA00022989"/>
    </source>
</evidence>
<feature type="transmembrane region" description="Helical" evidence="6">
    <location>
        <begin position="81"/>
        <end position="106"/>
    </location>
</feature>
<dbReference type="InterPro" id="IPR029208">
    <property type="entry name" value="COX14"/>
</dbReference>
<evidence type="ECO:0008006" key="9">
    <source>
        <dbReference type="Google" id="ProtNLM"/>
    </source>
</evidence>
<feature type="compositionally biased region" description="Basic and acidic residues" evidence="5">
    <location>
        <begin position="221"/>
        <end position="230"/>
    </location>
</feature>
<comment type="caution">
    <text evidence="7">The sequence shown here is derived from an EMBL/GenBank/DDBJ whole genome shotgun (WGS) entry which is preliminary data.</text>
</comment>
<keyword evidence="8" id="KW-1185">Reference proteome</keyword>
<dbReference type="GO" id="GO:0016020">
    <property type="term" value="C:membrane"/>
    <property type="evidence" value="ECO:0007669"/>
    <property type="project" value="UniProtKB-SubCell"/>
</dbReference>
<feature type="compositionally biased region" description="Polar residues" evidence="5">
    <location>
        <begin position="23"/>
        <end position="43"/>
    </location>
</feature>
<evidence type="ECO:0000313" key="8">
    <source>
        <dbReference type="Proteomes" id="UP000698800"/>
    </source>
</evidence>